<name>A0A9X1TR93_STRM4</name>
<dbReference type="Proteomes" id="UP001139384">
    <property type="component" value="Unassembled WGS sequence"/>
</dbReference>
<dbReference type="InterPro" id="IPR050267">
    <property type="entry name" value="Anti-sigma-factor_SerPK"/>
</dbReference>
<gene>
    <name evidence="4" type="ORF">L0P92_41585</name>
</gene>
<keyword evidence="4" id="KW-0547">Nucleotide-binding</keyword>
<evidence type="ECO:0000259" key="3">
    <source>
        <dbReference type="Pfam" id="PF13581"/>
    </source>
</evidence>
<dbReference type="InterPro" id="IPR036890">
    <property type="entry name" value="HATPase_C_sf"/>
</dbReference>
<keyword evidence="1" id="KW-0418">Kinase</keyword>
<accession>A0A9X1TR93</accession>
<evidence type="ECO:0000256" key="2">
    <source>
        <dbReference type="SAM" id="MobiDB-lite"/>
    </source>
</evidence>
<dbReference type="AlphaFoldDB" id="A0A9X1TR93"/>
<dbReference type="RefSeq" id="WP_234768328.1">
    <property type="nucleotide sequence ID" value="NZ_JAKEIP010000393.1"/>
</dbReference>
<dbReference type="Pfam" id="PF13581">
    <property type="entry name" value="HATPase_c_2"/>
    <property type="match status" value="1"/>
</dbReference>
<proteinExistence type="predicted"/>
<feature type="domain" description="Histidine kinase/HSP90-like ATPase" evidence="3">
    <location>
        <begin position="85"/>
        <end position="196"/>
    </location>
</feature>
<feature type="compositionally biased region" description="Low complexity" evidence="2">
    <location>
        <begin position="35"/>
        <end position="61"/>
    </location>
</feature>
<evidence type="ECO:0000313" key="5">
    <source>
        <dbReference type="Proteomes" id="UP001139384"/>
    </source>
</evidence>
<dbReference type="InterPro" id="IPR003594">
    <property type="entry name" value="HATPase_dom"/>
</dbReference>
<protein>
    <submittedName>
        <fullName evidence="4">ATP-binding protein</fullName>
    </submittedName>
</protein>
<dbReference type="EMBL" id="JAKEIP010000393">
    <property type="protein sequence ID" value="MCF1599995.1"/>
    <property type="molecule type" value="Genomic_DNA"/>
</dbReference>
<keyword evidence="4" id="KW-0067">ATP-binding</keyword>
<dbReference type="CDD" id="cd16936">
    <property type="entry name" value="HATPase_RsbW-like"/>
    <property type="match status" value="1"/>
</dbReference>
<keyword evidence="1" id="KW-0723">Serine/threonine-protein kinase</keyword>
<comment type="caution">
    <text evidence="4">The sequence shown here is derived from an EMBL/GenBank/DDBJ whole genome shotgun (WGS) entry which is preliminary data.</text>
</comment>
<keyword evidence="1" id="KW-0808">Transferase</keyword>
<keyword evidence="5" id="KW-1185">Reference proteome</keyword>
<dbReference type="GO" id="GO:0004674">
    <property type="term" value="F:protein serine/threonine kinase activity"/>
    <property type="evidence" value="ECO:0007669"/>
    <property type="project" value="UniProtKB-KW"/>
</dbReference>
<dbReference type="SUPFAM" id="SSF55874">
    <property type="entry name" value="ATPase domain of HSP90 chaperone/DNA topoisomerase II/histidine kinase"/>
    <property type="match status" value="1"/>
</dbReference>
<organism evidence="4 5">
    <name type="scientific">Streptomyces muensis</name>
    <dbReference type="NCBI Taxonomy" id="1077944"/>
    <lineage>
        <taxon>Bacteria</taxon>
        <taxon>Bacillati</taxon>
        <taxon>Actinomycetota</taxon>
        <taxon>Actinomycetes</taxon>
        <taxon>Kitasatosporales</taxon>
        <taxon>Streptomycetaceae</taxon>
        <taxon>Streptomyces</taxon>
    </lineage>
</organism>
<evidence type="ECO:0000256" key="1">
    <source>
        <dbReference type="ARBA" id="ARBA00022527"/>
    </source>
</evidence>
<feature type="region of interest" description="Disordered" evidence="2">
    <location>
        <begin position="1"/>
        <end position="61"/>
    </location>
</feature>
<evidence type="ECO:0000313" key="4">
    <source>
        <dbReference type="EMBL" id="MCF1599995.1"/>
    </source>
</evidence>
<dbReference type="PANTHER" id="PTHR35526">
    <property type="entry name" value="ANTI-SIGMA-F FACTOR RSBW-RELATED"/>
    <property type="match status" value="1"/>
</dbReference>
<sequence>MSTTRPFSPGDRGPEPSGASGVSEGDVPATEGSDEGAAAAEAADGGAVPSLRPEPSGAPEEAARAAAGRQVRRLDFGDQSGVVPLARDFARQALYAWGWLPAATADQRAAAEDVLLVVSELVTNACLHAEGPDQLWIACDNKVIRVEVSDKGTGQPAPRTPHRAGRPGGHGMFIVQRLCLDWGVMRTPGVAGKTVWAELGAPA</sequence>
<dbReference type="PANTHER" id="PTHR35526:SF3">
    <property type="entry name" value="ANTI-SIGMA-F FACTOR RSBW"/>
    <property type="match status" value="1"/>
</dbReference>
<reference evidence="4" key="1">
    <citation type="submission" date="2022-01" db="EMBL/GenBank/DDBJ databases">
        <title>Draft Genome Sequences of Seven Type Strains of the Genus Streptomyces.</title>
        <authorList>
            <person name="Aziz S."/>
            <person name="Coretto E."/>
            <person name="Chronakova A."/>
            <person name="Sproer C."/>
            <person name="Huber K."/>
            <person name="Nouioui I."/>
            <person name="Gross H."/>
        </authorList>
    </citation>
    <scope>NUCLEOTIDE SEQUENCE</scope>
    <source>
        <strain evidence="4">DSM 103493</strain>
    </source>
</reference>
<dbReference type="GO" id="GO:0005524">
    <property type="term" value="F:ATP binding"/>
    <property type="evidence" value="ECO:0007669"/>
    <property type="project" value="UniProtKB-KW"/>
</dbReference>
<dbReference type="Gene3D" id="3.30.565.10">
    <property type="entry name" value="Histidine kinase-like ATPase, C-terminal domain"/>
    <property type="match status" value="1"/>
</dbReference>